<accession>A0A6J1TGW7</accession>
<proteinExistence type="predicted"/>
<protein>
    <submittedName>
        <fullName evidence="2">Uncharacterized protein LOC113215548</fullName>
    </submittedName>
</protein>
<gene>
    <name evidence="2" type="primary">LOC113215548</name>
</gene>
<dbReference type="RefSeq" id="XP_026290970.2">
    <property type="nucleotide sequence ID" value="XM_026435185.2"/>
</dbReference>
<dbReference type="Proteomes" id="UP000504606">
    <property type="component" value="Unplaced"/>
</dbReference>
<name>A0A6J1TGW7_FRAOC</name>
<evidence type="ECO:0000313" key="1">
    <source>
        <dbReference type="Proteomes" id="UP000504606"/>
    </source>
</evidence>
<dbReference type="OrthoDB" id="7048166at2759"/>
<evidence type="ECO:0000313" key="2">
    <source>
        <dbReference type="RefSeq" id="XP_026290970.2"/>
    </source>
</evidence>
<dbReference type="GeneID" id="113215548"/>
<dbReference type="KEGG" id="foc:113215548"/>
<keyword evidence="1" id="KW-1185">Reference proteome</keyword>
<reference evidence="2" key="1">
    <citation type="submission" date="2025-08" db="UniProtKB">
        <authorList>
            <consortium name="RefSeq"/>
        </authorList>
    </citation>
    <scope>IDENTIFICATION</scope>
    <source>
        <tissue evidence="2">Whole organism</tissue>
    </source>
</reference>
<dbReference type="Gene3D" id="6.10.280.220">
    <property type="match status" value="1"/>
</dbReference>
<sequence length="261" mass="30049">MSTKESPADASLTEENTGIKSILEHIKKLDNSLNAKLDSHTSSLKDLQSGVNDIKLRVCQIEKKTEDHEERICMLEERNSILEKELEKCQTSINHMNEYNRKNTVEIFGVPATRDENLFEIIKDIGRVCNVSIETSNIDAIHRDPRKIINPIVVKFVQREKCNELKAGRHGKKIMANQIGFEGNSRIYINVLLTKEKSHLAYQTRSVMKNLFQVKAHVWVDDASRIWVRKSSQDPNESNMKYEIKTDRDINRVASELEKST</sequence>
<dbReference type="AlphaFoldDB" id="A0A6J1TGW7"/>
<organism evidence="1 2">
    <name type="scientific">Frankliniella occidentalis</name>
    <name type="common">Western flower thrips</name>
    <name type="synonym">Euthrips occidentalis</name>
    <dbReference type="NCBI Taxonomy" id="133901"/>
    <lineage>
        <taxon>Eukaryota</taxon>
        <taxon>Metazoa</taxon>
        <taxon>Ecdysozoa</taxon>
        <taxon>Arthropoda</taxon>
        <taxon>Hexapoda</taxon>
        <taxon>Insecta</taxon>
        <taxon>Pterygota</taxon>
        <taxon>Neoptera</taxon>
        <taxon>Paraneoptera</taxon>
        <taxon>Thysanoptera</taxon>
        <taxon>Terebrantia</taxon>
        <taxon>Thripoidea</taxon>
        <taxon>Thripidae</taxon>
        <taxon>Frankliniella</taxon>
    </lineage>
</organism>